<reference evidence="4" key="1">
    <citation type="submission" date="2024-05" db="EMBL/GenBank/DDBJ databases">
        <title>Whole genome shotgun sequence of Streptomyces hygroscopicus NBRC 113678.</title>
        <authorList>
            <person name="Komaki H."/>
            <person name="Tamura T."/>
        </authorList>
    </citation>
    <scope>NUCLEOTIDE SEQUENCE</scope>
    <source>
        <strain evidence="4">N11-34</strain>
    </source>
</reference>
<gene>
    <name evidence="4" type="ORF">TPA0910_37110</name>
</gene>
<organism evidence="4 5">
    <name type="scientific">Streptomyces hygroscopicus</name>
    <dbReference type="NCBI Taxonomy" id="1912"/>
    <lineage>
        <taxon>Bacteria</taxon>
        <taxon>Bacillati</taxon>
        <taxon>Actinomycetota</taxon>
        <taxon>Actinomycetes</taxon>
        <taxon>Kitasatosporales</taxon>
        <taxon>Streptomycetaceae</taxon>
        <taxon>Streptomyces</taxon>
        <taxon>Streptomyces violaceusniger group</taxon>
    </lineage>
</organism>
<comment type="caution">
    <text evidence="4">The sequence shown here is derived from an EMBL/GenBank/DDBJ whole genome shotgun (WGS) entry which is preliminary data.</text>
</comment>
<feature type="domain" description="DUF6286" evidence="3">
    <location>
        <begin position="171"/>
        <end position="290"/>
    </location>
</feature>
<name>A0ABQ3U117_STRHY</name>
<dbReference type="Pfam" id="PF19803">
    <property type="entry name" value="DUF6286"/>
    <property type="match status" value="1"/>
</dbReference>
<dbReference type="EMBL" id="BNEK01000003">
    <property type="protein sequence ID" value="GHJ29278.1"/>
    <property type="molecule type" value="Genomic_DNA"/>
</dbReference>
<evidence type="ECO:0000313" key="5">
    <source>
        <dbReference type="Proteomes" id="UP001054854"/>
    </source>
</evidence>
<feature type="transmembrane region" description="Helical" evidence="2">
    <location>
        <begin position="112"/>
        <end position="130"/>
    </location>
</feature>
<dbReference type="Proteomes" id="UP001054854">
    <property type="component" value="Unassembled WGS sequence"/>
</dbReference>
<keyword evidence="2" id="KW-0472">Membrane</keyword>
<feature type="region of interest" description="Disordered" evidence="1">
    <location>
        <begin position="1"/>
        <end position="99"/>
    </location>
</feature>
<evidence type="ECO:0000256" key="1">
    <source>
        <dbReference type="SAM" id="MobiDB-lite"/>
    </source>
</evidence>
<proteinExistence type="predicted"/>
<sequence>MNADRANAGRANESRVNTGQANEGRADMDAGQANEGRAGADRAGADRVNLEKTNADQRTRQSASASASPPASAPPPASPSAYGTGAGTGTGTGSGDRNPSVRVRRFWSVRRVPAGIVALVIAAVAGLLLYDVAAVRSGRPAMRWRDWLADQLATRPLDDAWVMGGAGLLAVLGVWMVVLALTPGLRGLLPMRPPKAGVEGAAGGGGAGAGAVVRAGIDRTSAGLVLRDRAMEVPGVRAARVDVGRRRIRARALAHFRDLDEVRADLDAALHEGIRQLGLARRPALSVHVRRPAKSKR</sequence>
<evidence type="ECO:0000313" key="4">
    <source>
        <dbReference type="EMBL" id="GHJ29278.1"/>
    </source>
</evidence>
<dbReference type="InterPro" id="IPR046253">
    <property type="entry name" value="DUF6286"/>
</dbReference>
<keyword evidence="2" id="KW-0812">Transmembrane</keyword>
<feature type="compositionally biased region" description="Basic and acidic residues" evidence="1">
    <location>
        <begin position="38"/>
        <end position="59"/>
    </location>
</feature>
<protein>
    <recommendedName>
        <fullName evidence="3">DUF6286 domain-containing protein</fullName>
    </recommendedName>
</protein>
<keyword evidence="2" id="KW-1133">Transmembrane helix</keyword>
<feature type="compositionally biased region" description="Gly residues" evidence="1">
    <location>
        <begin position="84"/>
        <end position="94"/>
    </location>
</feature>
<evidence type="ECO:0000259" key="3">
    <source>
        <dbReference type="Pfam" id="PF19803"/>
    </source>
</evidence>
<keyword evidence="5" id="KW-1185">Reference proteome</keyword>
<feature type="transmembrane region" description="Helical" evidence="2">
    <location>
        <begin position="160"/>
        <end position="182"/>
    </location>
</feature>
<accession>A0ABQ3U117</accession>
<evidence type="ECO:0000256" key="2">
    <source>
        <dbReference type="SAM" id="Phobius"/>
    </source>
</evidence>